<dbReference type="OrthoDB" id="199743at2"/>
<dbReference type="GO" id="GO:0003700">
    <property type="term" value="F:DNA-binding transcription factor activity"/>
    <property type="evidence" value="ECO:0007669"/>
    <property type="project" value="InterPro"/>
</dbReference>
<dbReference type="Pfam" id="PF00392">
    <property type="entry name" value="GntR"/>
    <property type="match status" value="1"/>
</dbReference>
<keyword evidence="8" id="KW-1185">Reference proteome</keyword>
<name>A0A1H0Q141_9MICO</name>
<dbReference type="EMBL" id="LT629711">
    <property type="protein sequence ID" value="SDP10725.1"/>
    <property type="molecule type" value="Genomic_DNA"/>
</dbReference>
<dbReference type="GO" id="GO:0003677">
    <property type="term" value="F:DNA binding"/>
    <property type="evidence" value="ECO:0007669"/>
    <property type="project" value="UniProtKB-KW"/>
</dbReference>
<evidence type="ECO:0000256" key="1">
    <source>
        <dbReference type="ARBA" id="ARBA00005384"/>
    </source>
</evidence>
<keyword evidence="4" id="KW-0238">DNA-binding</keyword>
<comment type="similarity">
    <text evidence="1">In the C-terminal section; belongs to the class-I pyridoxal-phosphate-dependent aminotransferase family.</text>
</comment>
<dbReference type="CDD" id="cd07377">
    <property type="entry name" value="WHTH_GntR"/>
    <property type="match status" value="1"/>
</dbReference>
<dbReference type="SMART" id="SM00345">
    <property type="entry name" value="HTH_GNTR"/>
    <property type="match status" value="1"/>
</dbReference>
<evidence type="ECO:0000256" key="2">
    <source>
        <dbReference type="ARBA" id="ARBA00022898"/>
    </source>
</evidence>
<dbReference type="Proteomes" id="UP000199077">
    <property type="component" value="Chromosome I"/>
</dbReference>
<evidence type="ECO:0000256" key="3">
    <source>
        <dbReference type="ARBA" id="ARBA00023015"/>
    </source>
</evidence>
<dbReference type="SUPFAM" id="SSF53383">
    <property type="entry name" value="PLP-dependent transferases"/>
    <property type="match status" value="1"/>
</dbReference>
<dbReference type="InterPro" id="IPR004839">
    <property type="entry name" value="Aminotransferase_I/II_large"/>
</dbReference>
<dbReference type="RefSeq" id="WP_091783401.1">
    <property type="nucleotide sequence ID" value="NZ_LT629711.1"/>
</dbReference>
<accession>A0A1H0Q141</accession>
<evidence type="ECO:0000313" key="7">
    <source>
        <dbReference type="EMBL" id="SDP10725.1"/>
    </source>
</evidence>
<proteinExistence type="inferred from homology"/>
<evidence type="ECO:0000256" key="4">
    <source>
        <dbReference type="ARBA" id="ARBA00023125"/>
    </source>
</evidence>
<gene>
    <name evidence="7" type="ORF">SAMN04489867_1436</name>
</gene>
<dbReference type="PRINTS" id="PR00035">
    <property type="entry name" value="HTHGNTR"/>
</dbReference>
<dbReference type="Pfam" id="PF00155">
    <property type="entry name" value="Aminotran_1_2"/>
    <property type="match status" value="1"/>
</dbReference>
<dbReference type="PANTHER" id="PTHR46577">
    <property type="entry name" value="HTH-TYPE TRANSCRIPTIONAL REGULATORY PROTEIN GABR"/>
    <property type="match status" value="1"/>
</dbReference>
<dbReference type="CDD" id="cd00609">
    <property type="entry name" value="AAT_like"/>
    <property type="match status" value="1"/>
</dbReference>
<dbReference type="InterPro" id="IPR051446">
    <property type="entry name" value="HTH_trans_reg/aminotransferase"/>
</dbReference>
<dbReference type="SUPFAM" id="SSF46785">
    <property type="entry name" value="Winged helix' DNA-binding domain"/>
    <property type="match status" value="1"/>
</dbReference>
<protein>
    <submittedName>
        <fullName evidence="7">Transcriptional regulator, GntR family</fullName>
    </submittedName>
</protein>
<evidence type="ECO:0000313" key="8">
    <source>
        <dbReference type="Proteomes" id="UP000199077"/>
    </source>
</evidence>
<dbReference type="PANTHER" id="PTHR46577:SF1">
    <property type="entry name" value="HTH-TYPE TRANSCRIPTIONAL REGULATORY PROTEIN GABR"/>
    <property type="match status" value="1"/>
</dbReference>
<dbReference type="InterPro" id="IPR036388">
    <property type="entry name" value="WH-like_DNA-bd_sf"/>
</dbReference>
<dbReference type="InterPro" id="IPR015421">
    <property type="entry name" value="PyrdxlP-dep_Trfase_major"/>
</dbReference>
<evidence type="ECO:0000256" key="5">
    <source>
        <dbReference type="ARBA" id="ARBA00023163"/>
    </source>
</evidence>
<dbReference type="Gene3D" id="3.40.640.10">
    <property type="entry name" value="Type I PLP-dependent aspartate aminotransferase-like (Major domain)"/>
    <property type="match status" value="1"/>
</dbReference>
<evidence type="ECO:0000259" key="6">
    <source>
        <dbReference type="PROSITE" id="PS50949"/>
    </source>
</evidence>
<dbReference type="PROSITE" id="PS50949">
    <property type="entry name" value="HTH_GNTR"/>
    <property type="match status" value="1"/>
</dbReference>
<sequence>MDLPLSPGTSGDRAASIYRELLDAVLDGRLAAGAKLPPSRALAASLGVARGTVTTAYDRLTAEGFLVTRVGAGTFVCPDIEPRRARRAPVGAVRPRPVWESLPPPVADAAPTEFDLSVGGPDTTLFPLAVWRRLVSATLRPSLLTASAYEGGGHPGLQAEIARYVGLSRSVVAGAEDVLLTNGAQQALDVVARAVLDPKDVVVVEDPGYTAATRLFASHGAVVRPVRVDAEGLVVDELPGSARVVYVTPSHQFPTGAVMSLRRRIALLEWASRRNVVIVEDDYDSEFRFEDRPLAPLQNLDRDGRVVYIGSFSKTLMPSLRVGYLIAPRSLQDTLREAKLLTDWQGDAVTQGALARFMSEGLLSAHVRKVTKVYARRRQALLDGLATLPAGVLQVLPSAAGLHVCTYFVDRGVDDVAVAADAARAGVALEPVSVRFRGSTPRPGLAMGFRRIEVDQVPEAVARLAAVLPGPGQAPT</sequence>
<feature type="domain" description="HTH gntR-type" evidence="6">
    <location>
        <begin position="11"/>
        <end position="79"/>
    </location>
</feature>
<dbReference type="InterPro" id="IPR036390">
    <property type="entry name" value="WH_DNA-bd_sf"/>
</dbReference>
<organism evidence="7 8">
    <name type="scientific">Pedococcus dokdonensis</name>
    <dbReference type="NCBI Taxonomy" id="443156"/>
    <lineage>
        <taxon>Bacteria</taxon>
        <taxon>Bacillati</taxon>
        <taxon>Actinomycetota</taxon>
        <taxon>Actinomycetes</taxon>
        <taxon>Micrococcales</taxon>
        <taxon>Intrasporangiaceae</taxon>
        <taxon>Pedococcus</taxon>
    </lineage>
</organism>
<reference evidence="8" key="1">
    <citation type="submission" date="2016-10" db="EMBL/GenBank/DDBJ databases">
        <authorList>
            <person name="Varghese N."/>
            <person name="Submissions S."/>
        </authorList>
    </citation>
    <scope>NUCLEOTIDE SEQUENCE [LARGE SCALE GENOMIC DNA]</scope>
    <source>
        <strain evidence="8">DSM 22329</strain>
    </source>
</reference>
<keyword evidence="3" id="KW-0805">Transcription regulation</keyword>
<dbReference type="Gene3D" id="1.10.10.10">
    <property type="entry name" value="Winged helix-like DNA-binding domain superfamily/Winged helix DNA-binding domain"/>
    <property type="match status" value="1"/>
</dbReference>
<dbReference type="STRING" id="443156.SAMN04489867_1436"/>
<keyword evidence="5" id="KW-0804">Transcription</keyword>
<dbReference type="GO" id="GO:0030170">
    <property type="term" value="F:pyridoxal phosphate binding"/>
    <property type="evidence" value="ECO:0007669"/>
    <property type="project" value="InterPro"/>
</dbReference>
<keyword evidence="2" id="KW-0663">Pyridoxal phosphate</keyword>
<dbReference type="InterPro" id="IPR000524">
    <property type="entry name" value="Tscrpt_reg_HTH_GntR"/>
</dbReference>
<dbReference type="AlphaFoldDB" id="A0A1H0Q141"/>
<dbReference type="InterPro" id="IPR015424">
    <property type="entry name" value="PyrdxlP-dep_Trfase"/>
</dbReference>